<organism evidence="4">
    <name type="scientific">viral metagenome</name>
    <dbReference type="NCBI Taxonomy" id="1070528"/>
    <lineage>
        <taxon>unclassified sequences</taxon>
        <taxon>metagenomes</taxon>
        <taxon>organismal metagenomes</taxon>
    </lineage>
</organism>
<keyword evidence="3" id="KW-0648">Protein biosynthesis</keyword>
<proteinExistence type="predicted"/>
<keyword evidence="2" id="KW-0694">RNA-binding</keyword>
<protein>
    <recommendedName>
        <fullName evidence="5">Eukaryotic translation initiation factor 4E</fullName>
    </recommendedName>
</protein>
<dbReference type="PANTHER" id="PTHR11960:SF8">
    <property type="entry name" value="EUKARYOTIC TRANSLATION INITIATION FACTOR 4E1-RELATED"/>
    <property type="match status" value="1"/>
</dbReference>
<dbReference type="GO" id="GO:0000340">
    <property type="term" value="F:RNA 7-methylguanosine cap binding"/>
    <property type="evidence" value="ECO:0007669"/>
    <property type="project" value="TreeGrafter"/>
</dbReference>
<dbReference type="InterPro" id="IPR023398">
    <property type="entry name" value="TIF_eIF4e-like"/>
</dbReference>
<reference evidence="4" key="1">
    <citation type="journal article" date="2020" name="Nature">
        <title>Giant virus diversity and host interactions through global metagenomics.</title>
        <authorList>
            <person name="Schulz F."/>
            <person name="Roux S."/>
            <person name="Paez-Espino D."/>
            <person name="Jungbluth S."/>
            <person name="Walsh D.A."/>
            <person name="Denef V.J."/>
            <person name="McMahon K.D."/>
            <person name="Konstantinidis K.T."/>
            <person name="Eloe-Fadrosh E.A."/>
            <person name="Kyrpides N.C."/>
            <person name="Woyke T."/>
        </authorList>
    </citation>
    <scope>NUCLEOTIDE SEQUENCE</scope>
    <source>
        <strain evidence="4">GVMAG-S-ERX556022-25</strain>
    </source>
</reference>
<name>A0A6C0AZ03_9ZZZZ</name>
<evidence type="ECO:0000256" key="3">
    <source>
        <dbReference type="ARBA" id="ARBA00022917"/>
    </source>
</evidence>
<accession>A0A6C0AZ03</accession>
<evidence type="ECO:0000256" key="2">
    <source>
        <dbReference type="ARBA" id="ARBA00022884"/>
    </source>
</evidence>
<evidence type="ECO:0008006" key="5">
    <source>
        <dbReference type="Google" id="ProtNLM"/>
    </source>
</evidence>
<dbReference type="InterPro" id="IPR001040">
    <property type="entry name" value="TIF_eIF_4E"/>
</dbReference>
<dbReference type="GO" id="GO:0003743">
    <property type="term" value="F:translation initiation factor activity"/>
    <property type="evidence" value="ECO:0007669"/>
    <property type="project" value="UniProtKB-KW"/>
</dbReference>
<evidence type="ECO:0000256" key="1">
    <source>
        <dbReference type="ARBA" id="ARBA00022540"/>
    </source>
</evidence>
<dbReference type="PANTHER" id="PTHR11960">
    <property type="entry name" value="EUKARYOTIC TRANSLATION INITIATION FACTOR 4E RELATED"/>
    <property type="match status" value="1"/>
</dbReference>
<dbReference type="AlphaFoldDB" id="A0A6C0AZ03"/>
<dbReference type="Gene3D" id="3.30.760.10">
    <property type="entry name" value="RNA Cap, Translation Initiation Factor Eif4e"/>
    <property type="match status" value="1"/>
</dbReference>
<sequence>MESMVEHRKENSIKKKQQHRLYDKWTLWAHLPHDTDWSLSSYHKIITLETIEESLVLFETFPEVMIKNCMLFLMRDGINPTWEDVNNRNGGCFSYKINNRTVASCWKNLSYVLLGETLTPPNKSKFITGITISPKKNFCIIKIWLSNCDNNDPDIITNINGLPKYGCLFKKHIIE</sequence>
<dbReference type="EMBL" id="MN738808">
    <property type="protein sequence ID" value="QHS84435.1"/>
    <property type="molecule type" value="Genomic_DNA"/>
</dbReference>
<evidence type="ECO:0000313" key="4">
    <source>
        <dbReference type="EMBL" id="QHS84435.1"/>
    </source>
</evidence>
<dbReference type="Pfam" id="PF01652">
    <property type="entry name" value="IF4E"/>
    <property type="match status" value="1"/>
</dbReference>
<dbReference type="SUPFAM" id="SSF55418">
    <property type="entry name" value="eIF4e-like"/>
    <property type="match status" value="1"/>
</dbReference>
<keyword evidence="1" id="KW-0396">Initiation factor</keyword>
<dbReference type="GO" id="GO:0016281">
    <property type="term" value="C:eukaryotic translation initiation factor 4F complex"/>
    <property type="evidence" value="ECO:0007669"/>
    <property type="project" value="TreeGrafter"/>
</dbReference>